<evidence type="ECO:0000313" key="2">
    <source>
        <dbReference type="Proteomes" id="UP000077603"/>
    </source>
</evidence>
<dbReference type="InterPro" id="IPR035069">
    <property type="entry name" value="TTHA1013/TTHA0281-like"/>
</dbReference>
<dbReference type="AlphaFoldDB" id="A0A172Y4W3"/>
<proteinExistence type="predicted"/>
<evidence type="ECO:0000313" key="1">
    <source>
        <dbReference type="EMBL" id="ANF54115.1"/>
    </source>
</evidence>
<dbReference type="InterPro" id="IPR015066">
    <property type="entry name" value="DUF1902"/>
</dbReference>
<name>A0A172Y4W3_9CAUL</name>
<dbReference type="Gene3D" id="3.30.2390.10">
    <property type="entry name" value="TTHA1013-like"/>
    <property type="match status" value="1"/>
</dbReference>
<dbReference type="SUPFAM" id="SSF143100">
    <property type="entry name" value="TTHA1013/TTHA0281-like"/>
    <property type="match status" value="1"/>
</dbReference>
<dbReference type="KEGG" id="bne:DA69_04770"/>
<protein>
    <submittedName>
        <fullName evidence="1">Uncharacterized protein</fullName>
    </submittedName>
</protein>
<dbReference type="Proteomes" id="UP000077603">
    <property type="component" value="Chromosome"/>
</dbReference>
<accession>A0A172Y4W3</accession>
<dbReference type="RefSeq" id="WP_025977205.1">
    <property type="nucleotide sequence ID" value="NZ_CP015614.1"/>
</dbReference>
<dbReference type="eggNOG" id="ENOG5033AIN">
    <property type="taxonomic scope" value="Bacteria"/>
</dbReference>
<sequence>MARTFYVKAIWDPEVEVWCSESDIPGLVIETATLAEFESLARQFASELLAENLDIHGPVPIRFEASGGFEVLAA</sequence>
<organism evidence="1 2">
    <name type="scientific">Brevundimonas naejangsanensis</name>
    <dbReference type="NCBI Taxonomy" id="588932"/>
    <lineage>
        <taxon>Bacteria</taxon>
        <taxon>Pseudomonadati</taxon>
        <taxon>Pseudomonadota</taxon>
        <taxon>Alphaproteobacteria</taxon>
        <taxon>Caulobacterales</taxon>
        <taxon>Caulobacteraceae</taxon>
        <taxon>Brevundimonas</taxon>
    </lineage>
</organism>
<dbReference type="Pfam" id="PF08972">
    <property type="entry name" value="DUF1902"/>
    <property type="match status" value="1"/>
</dbReference>
<dbReference type="STRING" id="588932.DA69_04770"/>
<reference evidence="1 2" key="1">
    <citation type="journal article" date="2014" name="Genome Announc.">
        <title>Genome Sequence of a Promising Hydrogen-Producing Facultative Anaerobic Bacterium, Brevundimonas naejangsanensis Strain B1.</title>
        <authorList>
            <person name="Su H."/>
            <person name="Zhang T."/>
            <person name="Bao M."/>
            <person name="Jiang Y."/>
            <person name="Wang Y."/>
            <person name="Tan T."/>
        </authorList>
    </citation>
    <scope>NUCLEOTIDE SEQUENCE [LARGE SCALE GENOMIC DNA]</scope>
    <source>
        <strain evidence="1 2">B1</strain>
    </source>
</reference>
<keyword evidence="2" id="KW-1185">Reference proteome</keyword>
<gene>
    <name evidence="1" type="ORF">DA69_04770</name>
</gene>
<dbReference type="EMBL" id="CP015614">
    <property type="protein sequence ID" value="ANF54115.1"/>
    <property type="molecule type" value="Genomic_DNA"/>
</dbReference>
<dbReference type="OrthoDB" id="7205622at2"/>